<evidence type="ECO:0000313" key="5">
    <source>
        <dbReference type="Proteomes" id="UP001408789"/>
    </source>
</evidence>
<feature type="compositionally biased region" description="Low complexity" evidence="2">
    <location>
        <begin position="452"/>
        <end position="462"/>
    </location>
</feature>
<keyword evidence="1" id="KW-0507">mRNA processing</keyword>
<dbReference type="PANTHER" id="PTHR23148:SF0">
    <property type="entry name" value="SERINE_ARGININE REPETITIVE MATRIX PROTEIN 1"/>
    <property type="match status" value="1"/>
</dbReference>
<dbReference type="GO" id="GO:0005681">
    <property type="term" value="C:spliceosomal complex"/>
    <property type="evidence" value="ECO:0007669"/>
    <property type="project" value="TreeGrafter"/>
</dbReference>
<feature type="compositionally biased region" description="Basic residues" evidence="2">
    <location>
        <begin position="511"/>
        <end position="523"/>
    </location>
</feature>
<feature type="compositionally biased region" description="Low complexity" evidence="2">
    <location>
        <begin position="226"/>
        <end position="249"/>
    </location>
</feature>
<dbReference type="GO" id="GO:0003723">
    <property type="term" value="F:RNA binding"/>
    <property type="evidence" value="ECO:0007669"/>
    <property type="project" value="TreeGrafter"/>
</dbReference>
<feature type="compositionally biased region" description="Low complexity" evidence="2">
    <location>
        <begin position="615"/>
        <end position="637"/>
    </location>
</feature>
<dbReference type="InterPro" id="IPR036483">
    <property type="entry name" value="PWI_dom_sf"/>
</dbReference>
<dbReference type="GO" id="GO:0048024">
    <property type="term" value="P:regulation of mRNA splicing, via spliceosome"/>
    <property type="evidence" value="ECO:0007669"/>
    <property type="project" value="TreeGrafter"/>
</dbReference>
<feature type="compositionally biased region" description="Basic and acidic residues" evidence="2">
    <location>
        <begin position="668"/>
        <end position="687"/>
    </location>
</feature>
<dbReference type="PANTHER" id="PTHR23148">
    <property type="entry name" value="SERINE/ARGININE REGULATED NUCLEAR MATRIX PROTEIN"/>
    <property type="match status" value="1"/>
</dbReference>
<dbReference type="EMBL" id="JBCNJP010000025">
    <property type="protein sequence ID" value="KAK9053682.1"/>
    <property type="molecule type" value="Genomic_DNA"/>
</dbReference>
<feature type="compositionally biased region" description="Basic and acidic residues" evidence="2">
    <location>
        <begin position="793"/>
        <end position="807"/>
    </location>
</feature>
<dbReference type="SUPFAM" id="SSF101233">
    <property type="entry name" value="PWI domain"/>
    <property type="match status" value="1"/>
</dbReference>
<accession>A0AAP0GMC0</accession>
<feature type="compositionally biased region" description="Basic and acidic residues" evidence="2">
    <location>
        <begin position="124"/>
        <end position="164"/>
    </location>
</feature>
<dbReference type="Gene3D" id="1.20.1390.10">
    <property type="entry name" value="PWI domain"/>
    <property type="match status" value="1"/>
</dbReference>
<feature type="compositionally biased region" description="Basic residues" evidence="2">
    <location>
        <begin position="411"/>
        <end position="451"/>
    </location>
</feature>
<dbReference type="PROSITE" id="PS51025">
    <property type="entry name" value="PWI"/>
    <property type="match status" value="1"/>
</dbReference>
<evidence type="ECO:0000256" key="1">
    <source>
        <dbReference type="ARBA" id="ARBA00022664"/>
    </source>
</evidence>
<feature type="compositionally biased region" description="Low complexity" evidence="2">
    <location>
        <begin position="264"/>
        <end position="273"/>
    </location>
</feature>
<feature type="compositionally biased region" description="Basic and acidic residues" evidence="2">
    <location>
        <begin position="701"/>
        <end position="712"/>
    </location>
</feature>
<dbReference type="InterPro" id="IPR052225">
    <property type="entry name" value="Ser/Arg_repetitive_matrix"/>
</dbReference>
<dbReference type="Proteomes" id="UP001408789">
    <property type="component" value="Unassembled WGS sequence"/>
</dbReference>
<evidence type="ECO:0000259" key="3">
    <source>
        <dbReference type="PROSITE" id="PS51025"/>
    </source>
</evidence>
<dbReference type="SMART" id="SM00311">
    <property type="entry name" value="PWI"/>
    <property type="match status" value="1"/>
</dbReference>
<feature type="compositionally biased region" description="Polar residues" evidence="2">
    <location>
        <begin position="468"/>
        <end position="481"/>
    </location>
</feature>
<feature type="region of interest" description="Disordered" evidence="2">
    <location>
        <begin position="120"/>
        <end position="569"/>
    </location>
</feature>
<feature type="compositionally biased region" description="Low complexity" evidence="2">
    <location>
        <begin position="524"/>
        <end position="541"/>
    </location>
</feature>
<dbReference type="InterPro" id="IPR002483">
    <property type="entry name" value="PWI_dom"/>
</dbReference>
<comment type="caution">
    <text evidence="4">The sequence shown here is derived from an EMBL/GenBank/DDBJ whole genome shotgun (WGS) entry which is preliminary data.</text>
</comment>
<feature type="compositionally biased region" description="Basic and acidic residues" evidence="2">
    <location>
        <begin position="648"/>
        <end position="660"/>
    </location>
</feature>
<evidence type="ECO:0000256" key="2">
    <source>
        <dbReference type="SAM" id="MobiDB-lite"/>
    </source>
</evidence>
<feature type="compositionally biased region" description="Basic residues" evidence="2">
    <location>
        <begin position="360"/>
        <end position="401"/>
    </location>
</feature>
<feature type="domain" description="PWI" evidence="3">
    <location>
        <begin position="27"/>
        <end position="125"/>
    </location>
</feature>
<name>A0AAP0GMC0_9ASTR</name>
<feature type="compositionally biased region" description="Basic and acidic residues" evidence="2">
    <location>
        <begin position="818"/>
        <end position="837"/>
    </location>
</feature>
<organism evidence="4 5">
    <name type="scientific">Deinandra increscens subsp. villosa</name>
    <dbReference type="NCBI Taxonomy" id="3103831"/>
    <lineage>
        <taxon>Eukaryota</taxon>
        <taxon>Viridiplantae</taxon>
        <taxon>Streptophyta</taxon>
        <taxon>Embryophyta</taxon>
        <taxon>Tracheophyta</taxon>
        <taxon>Spermatophyta</taxon>
        <taxon>Magnoliopsida</taxon>
        <taxon>eudicotyledons</taxon>
        <taxon>Gunneridae</taxon>
        <taxon>Pentapetalae</taxon>
        <taxon>asterids</taxon>
        <taxon>campanulids</taxon>
        <taxon>Asterales</taxon>
        <taxon>Asteraceae</taxon>
        <taxon>Asteroideae</taxon>
        <taxon>Heliantheae alliance</taxon>
        <taxon>Madieae</taxon>
        <taxon>Madiinae</taxon>
        <taxon>Deinandra</taxon>
    </lineage>
</organism>
<feature type="compositionally biased region" description="Basic residues" evidence="2">
    <location>
        <begin position="250"/>
        <end position="263"/>
    </location>
</feature>
<feature type="compositionally biased region" description="Low complexity" evidence="2">
    <location>
        <begin position="499"/>
        <end position="510"/>
    </location>
</feature>
<feature type="compositionally biased region" description="Basic residues" evidence="2">
    <location>
        <begin position="314"/>
        <end position="351"/>
    </location>
</feature>
<dbReference type="AlphaFoldDB" id="A0AAP0GMC0"/>
<feature type="compositionally biased region" description="Basic and acidic residues" evidence="2">
    <location>
        <begin position="195"/>
        <end position="205"/>
    </location>
</feature>
<feature type="compositionally biased region" description="Basic and acidic residues" evidence="2">
    <location>
        <begin position="754"/>
        <end position="771"/>
    </location>
</feature>
<protein>
    <recommendedName>
        <fullName evidence="3">PWI domain-containing protein</fullName>
    </recommendedName>
</protein>
<keyword evidence="5" id="KW-1185">Reference proteome</keyword>
<proteinExistence type="predicted"/>
<feature type="compositionally biased region" description="Basic and acidic residues" evidence="2">
    <location>
        <begin position="725"/>
        <end position="735"/>
    </location>
</feature>
<sequence length="857" mass="98682">MSGGFFRGTTADQDTRFSNKHAKLLKSQKFPPELENLVDMTKVKMDVMRPWIAHRVTELLGFEDEVLINFIYGLLEEKVVNGKEIQISLTGFMEKNTGKFMKELWTHLLSAQQNASGVPQQFLDAKEEETRKKQEDTDRITRELKKTKEKEGREYEQERVKMDREADDGNAAISEARSRSRTKFSSKWPADVEGTDERNGSKETARTTQSPHSADHSLSPPRGTRSRSISKSSNSRSHSRSRSLSASPKPLRRSVSRERRPRSLPRQSSTPRRVGSSLQSPSPAPSHGRSPLPARRRLRSPSPPPSRGRSPSPTRRRLRSPARRRSRSSVWRRSRSPVRRRSRSPLRRRSRSPITQRSRTPIRRRSRTPIQRRSRSPIRRRLRSPIRRSRSPIRRRSRTPIRRTSMSWSPVRRRSMSRSPIRRRSRNPIRRRSRSRSPIKRMSRSPIRRRSPFPIQRRPQSSYRHRSQSTASSPPVHSRSLSPVRGRSPSSMRRGYQRAPSPAFHHSPSPARRRTTFPSRKRSPSPGSRSSSPSGLISMPSTRGIPPSLLKRGSPKRQERSPVQSPRDGHRFLTLLNHLDRQAPRQVSTECLSAVAERSSERDPKVRRISHNGEPALSPSLHKSPSSSVSPPAAGRSPRGESPILPKRQGDGEITKDRFDNVNVEGEEFSRVKDDPRENKDLVSDKHAKNRHSPQVQKRTSKNDGIRNKVDEMNLEVVKLPKLLPKGERYNERGSLDSYSVESDHKRKHKRKVARSEDANSDDSHKEDRKEAKRRRKEEKKAKKEEKRKRREERRCRKDSRRSEKLKLKARGNVSPSDNDKSHDSHDESGLSDPKKLEIELREKALESLRAKKGVGH</sequence>
<reference evidence="4 5" key="1">
    <citation type="submission" date="2024-04" db="EMBL/GenBank/DDBJ databases">
        <title>The reference genome of an endangered Asteraceae, Deinandra increscens subsp. villosa, native to the Central Coast of California.</title>
        <authorList>
            <person name="Guilliams M."/>
            <person name="Hasenstab-Lehman K."/>
            <person name="Meyer R."/>
            <person name="Mcevoy S."/>
        </authorList>
    </citation>
    <scope>NUCLEOTIDE SEQUENCE [LARGE SCALE GENOMIC DNA]</scope>
    <source>
        <tissue evidence="4">Leaf</tissue>
    </source>
</reference>
<gene>
    <name evidence="4" type="ORF">SSX86_024756</name>
</gene>
<evidence type="ECO:0000313" key="4">
    <source>
        <dbReference type="EMBL" id="KAK9053682.1"/>
    </source>
</evidence>
<feature type="region of interest" description="Disordered" evidence="2">
    <location>
        <begin position="594"/>
        <end position="837"/>
    </location>
</feature>
<dbReference type="GO" id="GO:0006397">
    <property type="term" value="P:mRNA processing"/>
    <property type="evidence" value="ECO:0007669"/>
    <property type="project" value="UniProtKB-KW"/>
</dbReference>
<dbReference type="Pfam" id="PF01480">
    <property type="entry name" value="PWI"/>
    <property type="match status" value="1"/>
</dbReference>